<reference evidence="5" key="1">
    <citation type="journal article" date="2014" name="Int. J. Syst. Evol. Microbiol.">
        <title>Complete genome sequence of Corynebacterium casei LMG S-19264T (=DSM 44701T), isolated from a smear-ripened cheese.</title>
        <authorList>
            <consortium name="US DOE Joint Genome Institute (JGI-PGF)"/>
            <person name="Walter F."/>
            <person name="Albersmeier A."/>
            <person name="Kalinowski J."/>
            <person name="Ruckert C."/>
        </authorList>
    </citation>
    <scope>NUCLEOTIDE SEQUENCE</scope>
    <source>
        <strain evidence="5">CCM 8433</strain>
    </source>
</reference>
<evidence type="ECO:0000256" key="2">
    <source>
        <dbReference type="ARBA" id="ARBA00022670"/>
    </source>
</evidence>
<dbReference type="RefSeq" id="WP_188367725.1">
    <property type="nucleotide sequence ID" value="NZ_BMDT01000006.1"/>
</dbReference>
<proteinExistence type="inferred from homology"/>
<dbReference type="GO" id="GO:0008236">
    <property type="term" value="F:serine-type peptidase activity"/>
    <property type="evidence" value="ECO:0007669"/>
    <property type="project" value="UniProtKB-KW"/>
</dbReference>
<dbReference type="EMBL" id="BMDT01000006">
    <property type="protein sequence ID" value="GGI65886.1"/>
    <property type="molecule type" value="Genomic_DNA"/>
</dbReference>
<evidence type="ECO:0000256" key="3">
    <source>
        <dbReference type="ARBA" id="ARBA00022801"/>
    </source>
</evidence>
<evidence type="ECO:0000313" key="6">
    <source>
        <dbReference type="Proteomes" id="UP000622610"/>
    </source>
</evidence>
<organism evidence="5 6">
    <name type="scientific">Enterococcus alcedinis</name>
    <dbReference type="NCBI Taxonomy" id="1274384"/>
    <lineage>
        <taxon>Bacteria</taxon>
        <taxon>Bacillati</taxon>
        <taxon>Bacillota</taxon>
        <taxon>Bacilli</taxon>
        <taxon>Lactobacillales</taxon>
        <taxon>Enterococcaceae</taxon>
        <taxon>Enterococcus</taxon>
    </lineage>
</organism>
<dbReference type="InterPro" id="IPR029062">
    <property type="entry name" value="Class_I_gatase-like"/>
</dbReference>
<dbReference type="Proteomes" id="UP000622610">
    <property type="component" value="Unassembled WGS sequence"/>
</dbReference>
<keyword evidence="3" id="KW-0378">Hydrolase</keyword>
<name>A0A917N4Y5_9ENTE</name>
<dbReference type="InterPro" id="IPR005320">
    <property type="entry name" value="Peptidase_S51"/>
</dbReference>
<evidence type="ECO:0000256" key="1">
    <source>
        <dbReference type="ARBA" id="ARBA00006534"/>
    </source>
</evidence>
<evidence type="ECO:0000256" key="4">
    <source>
        <dbReference type="ARBA" id="ARBA00022825"/>
    </source>
</evidence>
<reference evidence="5" key="2">
    <citation type="submission" date="2020-09" db="EMBL/GenBank/DDBJ databases">
        <authorList>
            <person name="Sun Q."/>
            <person name="Sedlacek I."/>
        </authorList>
    </citation>
    <scope>NUCLEOTIDE SEQUENCE</scope>
    <source>
        <strain evidence="5">CCM 8433</strain>
    </source>
</reference>
<comment type="similarity">
    <text evidence="1">Belongs to the peptidase S51 family.</text>
</comment>
<gene>
    <name evidence="5" type="ORF">GCM10011482_15400</name>
</gene>
<dbReference type="Gene3D" id="3.40.50.880">
    <property type="match status" value="1"/>
</dbReference>
<comment type="caution">
    <text evidence="5">The sequence shown here is derived from an EMBL/GenBank/DDBJ whole genome shotgun (WGS) entry which is preliminary data.</text>
</comment>
<evidence type="ECO:0008006" key="7">
    <source>
        <dbReference type="Google" id="ProtNLM"/>
    </source>
</evidence>
<keyword evidence="6" id="KW-1185">Reference proteome</keyword>
<sequence length="223" mass="25467">MGKRYYLSWFDQVFPERIAQILKEDLRDLKRLVMISGQPSADQSEQAQLIVEQWFGSANISFENNHLIDERISKEKAKQLIEEASVILLCGGYPIEQNKFLVEYGLGKVIKKSQKPIIGVSAGAINLSSQWLYFSETGNQTGEPELVQGLGMDEWFFFSMANCDIENDLLMSQLRPISDQLPIYIAVNECMLRIDEEHLTVVGDVYRLDKQQRTKLKASDVVL</sequence>
<evidence type="ECO:0000313" key="5">
    <source>
        <dbReference type="EMBL" id="GGI65886.1"/>
    </source>
</evidence>
<dbReference type="GO" id="GO:0006508">
    <property type="term" value="P:proteolysis"/>
    <property type="evidence" value="ECO:0007669"/>
    <property type="project" value="UniProtKB-KW"/>
</dbReference>
<keyword evidence="4" id="KW-0720">Serine protease</keyword>
<dbReference type="AlphaFoldDB" id="A0A917N4Y5"/>
<dbReference type="SUPFAM" id="SSF52317">
    <property type="entry name" value="Class I glutamine amidotransferase-like"/>
    <property type="match status" value="1"/>
</dbReference>
<keyword evidence="2" id="KW-0645">Protease</keyword>
<dbReference type="Pfam" id="PF03575">
    <property type="entry name" value="Peptidase_S51"/>
    <property type="match status" value="1"/>
</dbReference>
<accession>A0A917N4Y5</accession>
<protein>
    <recommendedName>
        <fullName evidence="7">Cyanophycinase</fullName>
    </recommendedName>
</protein>